<dbReference type="EMBL" id="BGZK01000591">
    <property type="protein sequence ID" value="GBP51901.1"/>
    <property type="molecule type" value="Genomic_DNA"/>
</dbReference>
<protein>
    <submittedName>
        <fullName evidence="2">Uncharacterized protein</fullName>
    </submittedName>
</protein>
<accession>A0A4C1WKW7</accession>
<gene>
    <name evidence="2" type="ORF">EVAR_47078_1</name>
</gene>
<evidence type="ECO:0000313" key="3">
    <source>
        <dbReference type="Proteomes" id="UP000299102"/>
    </source>
</evidence>
<evidence type="ECO:0000256" key="1">
    <source>
        <dbReference type="SAM" id="MobiDB-lite"/>
    </source>
</evidence>
<dbReference type="Proteomes" id="UP000299102">
    <property type="component" value="Unassembled WGS sequence"/>
</dbReference>
<name>A0A4C1WKW7_EUMVA</name>
<reference evidence="2 3" key="1">
    <citation type="journal article" date="2019" name="Commun. Biol.">
        <title>The bagworm genome reveals a unique fibroin gene that provides high tensile strength.</title>
        <authorList>
            <person name="Kono N."/>
            <person name="Nakamura H."/>
            <person name="Ohtoshi R."/>
            <person name="Tomita M."/>
            <person name="Numata K."/>
            <person name="Arakawa K."/>
        </authorList>
    </citation>
    <scope>NUCLEOTIDE SEQUENCE [LARGE SCALE GENOMIC DNA]</scope>
</reference>
<proteinExistence type="predicted"/>
<organism evidence="2 3">
    <name type="scientific">Eumeta variegata</name>
    <name type="common">Bagworm moth</name>
    <name type="synonym">Eumeta japonica</name>
    <dbReference type="NCBI Taxonomy" id="151549"/>
    <lineage>
        <taxon>Eukaryota</taxon>
        <taxon>Metazoa</taxon>
        <taxon>Ecdysozoa</taxon>
        <taxon>Arthropoda</taxon>
        <taxon>Hexapoda</taxon>
        <taxon>Insecta</taxon>
        <taxon>Pterygota</taxon>
        <taxon>Neoptera</taxon>
        <taxon>Endopterygota</taxon>
        <taxon>Lepidoptera</taxon>
        <taxon>Glossata</taxon>
        <taxon>Ditrysia</taxon>
        <taxon>Tineoidea</taxon>
        <taxon>Psychidae</taxon>
        <taxon>Oiketicinae</taxon>
        <taxon>Eumeta</taxon>
    </lineage>
</organism>
<keyword evidence="3" id="KW-1185">Reference proteome</keyword>
<feature type="region of interest" description="Disordered" evidence="1">
    <location>
        <begin position="155"/>
        <end position="182"/>
    </location>
</feature>
<comment type="caution">
    <text evidence="2">The sequence shown here is derived from an EMBL/GenBank/DDBJ whole genome shotgun (WGS) entry which is preliminary data.</text>
</comment>
<sequence length="212" mass="22527">MWSSTLAVEISSDRLCFTEKADNGKLVPANPSSADMTAGVVRASHTARTELLNIIKIISGDLSQNTLSPVYHDIQVNIVCAQSWRVWRARNVFSGSSCAALVASPVAHPALPPVLPPVSRHITQRHRTSITDCRAAQTRPAVLNRNSCESAVTLGESMPTEASKGLRQPGGLGPPNDPVLFTSSTRARPRLETARSHLEAGDVTCVAVGGSV</sequence>
<evidence type="ECO:0000313" key="2">
    <source>
        <dbReference type="EMBL" id="GBP51901.1"/>
    </source>
</evidence>
<dbReference type="AlphaFoldDB" id="A0A4C1WKW7"/>